<feature type="compositionally biased region" description="Basic and acidic residues" evidence="1">
    <location>
        <begin position="222"/>
        <end position="252"/>
    </location>
</feature>
<comment type="caution">
    <text evidence="2">The sequence shown here is derived from an EMBL/GenBank/DDBJ whole genome shotgun (WGS) entry which is preliminary data.</text>
</comment>
<feature type="compositionally biased region" description="Basic and acidic residues" evidence="1">
    <location>
        <begin position="736"/>
        <end position="745"/>
    </location>
</feature>
<dbReference type="OrthoDB" id="3184410at2759"/>
<feature type="region of interest" description="Disordered" evidence="1">
    <location>
        <begin position="102"/>
        <end position="745"/>
    </location>
</feature>
<dbReference type="EMBL" id="CAFZ01000001">
    <property type="protein sequence ID" value="CCA66357.1"/>
    <property type="molecule type" value="Genomic_DNA"/>
</dbReference>
<feature type="compositionally biased region" description="Basic and acidic residues" evidence="1">
    <location>
        <begin position="493"/>
        <end position="531"/>
    </location>
</feature>
<feature type="compositionally biased region" description="Basic and acidic residues" evidence="1">
    <location>
        <begin position="562"/>
        <end position="598"/>
    </location>
</feature>
<feature type="compositionally biased region" description="Basic and acidic residues" evidence="1">
    <location>
        <begin position="674"/>
        <end position="693"/>
    </location>
</feature>
<dbReference type="OMA" id="CEDITDI"/>
<organism evidence="2 3">
    <name type="scientific">Serendipita indica (strain DSM 11827)</name>
    <name type="common">Root endophyte fungus</name>
    <name type="synonym">Piriformospora indica</name>
    <dbReference type="NCBI Taxonomy" id="1109443"/>
    <lineage>
        <taxon>Eukaryota</taxon>
        <taxon>Fungi</taxon>
        <taxon>Dikarya</taxon>
        <taxon>Basidiomycota</taxon>
        <taxon>Agaricomycotina</taxon>
        <taxon>Agaricomycetes</taxon>
        <taxon>Sebacinales</taxon>
        <taxon>Serendipitaceae</taxon>
        <taxon>Serendipita</taxon>
    </lineage>
</organism>
<gene>
    <name evidence="2" type="ORF">PIIN_00043</name>
</gene>
<feature type="compositionally biased region" description="Basic and acidic residues" evidence="1">
    <location>
        <begin position="467"/>
        <end position="479"/>
    </location>
</feature>
<dbReference type="AlphaFoldDB" id="G4T4V4"/>
<evidence type="ECO:0000256" key="1">
    <source>
        <dbReference type="SAM" id="MobiDB-lite"/>
    </source>
</evidence>
<feature type="compositionally biased region" description="Polar residues" evidence="1">
    <location>
        <begin position="161"/>
        <end position="175"/>
    </location>
</feature>
<dbReference type="HOGENOM" id="CLU_373017_0_0_1"/>
<reference evidence="2 3" key="1">
    <citation type="journal article" date="2011" name="PLoS Pathog.">
        <title>Endophytic Life Strategies Decoded by Genome and Transcriptome Analyses of the Mutualistic Root Symbiont Piriformospora indica.</title>
        <authorList>
            <person name="Zuccaro A."/>
            <person name="Lahrmann U."/>
            <person name="Guldener U."/>
            <person name="Langen G."/>
            <person name="Pfiffi S."/>
            <person name="Biedenkopf D."/>
            <person name="Wong P."/>
            <person name="Samans B."/>
            <person name="Grimm C."/>
            <person name="Basiewicz M."/>
            <person name="Murat C."/>
            <person name="Martin F."/>
            <person name="Kogel K.H."/>
        </authorList>
    </citation>
    <scope>NUCLEOTIDE SEQUENCE [LARGE SCALE GENOMIC DNA]</scope>
    <source>
        <strain evidence="2 3">DSM 11827</strain>
    </source>
</reference>
<keyword evidence="3" id="KW-1185">Reference proteome</keyword>
<feature type="compositionally biased region" description="Basic and acidic residues" evidence="1">
    <location>
        <begin position="717"/>
        <end position="726"/>
    </location>
</feature>
<feature type="compositionally biased region" description="Low complexity" evidence="1">
    <location>
        <begin position="102"/>
        <end position="117"/>
    </location>
</feature>
<feature type="compositionally biased region" description="Basic and acidic residues" evidence="1">
    <location>
        <begin position="360"/>
        <end position="371"/>
    </location>
</feature>
<feature type="compositionally biased region" description="Basic and acidic residues" evidence="1">
    <location>
        <begin position="298"/>
        <end position="319"/>
    </location>
</feature>
<feature type="region of interest" description="Disordered" evidence="1">
    <location>
        <begin position="1"/>
        <end position="34"/>
    </location>
</feature>
<feature type="compositionally biased region" description="Low complexity" evidence="1">
    <location>
        <begin position="330"/>
        <end position="339"/>
    </location>
</feature>
<feature type="compositionally biased region" description="Polar residues" evidence="1">
    <location>
        <begin position="197"/>
        <end position="211"/>
    </location>
</feature>
<feature type="compositionally biased region" description="Polar residues" evidence="1">
    <location>
        <begin position="19"/>
        <end position="28"/>
    </location>
</feature>
<evidence type="ECO:0000313" key="3">
    <source>
        <dbReference type="Proteomes" id="UP000007148"/>
    </source>
</evidence>
<sequence>MNRARKKSRSIANVAELNGDQNTSTNQDTSASSTTIAAYTPSTETAASQFAGKSPSDILLPSMSDIEKLQKLKEWILSDQHPMFTSAPKVAYLLSLRVPAPSWSAADSNGSSNSLGGDQERQSGAVPLAERLSSPKMQPYTGDDQPFNDAYGNEDQHGQNDRQSTPFQDNQNTSGPYEGTHGPPGSDSFNDVEMADSRTQGSTGPVLTPTHTAHPYPRHYSRPSDDQRRYEQGEDGRRSPRNDTRQWQERRGPANGNYSRHPAGDGGRYPPGNYRGGYQNHGDRRYSGSDYQQHPNHRNYEYDRNADRRPDYQSDDRHGGRQQGYGSRGGYYQSYGPRQTYERKGDYNRPSGREPSLPLKTDDLDGAKPTEENTSPMEVQDATENKMMTDDQSAPEKSGNSANVTSPPSPSSANGGPPQSVGESATLPGLGSPPRSEAQLESVPGASAQDEKASGTASPSSPLEGDDAGRDPQYRDQDGNYKSNPGNYTGRNQDYRRQPQDTRPRADSYQRYPPHERSYERLPTRDDRTYPPRDTSYRPNYAPPPADGRRFVPRDAGYADEAYYRGRDYRPPADWDTKRRESERVPDTRLYERDRELRPGPPAAHGPPRHVSTRPYPPAVDRDSVPPRQAPPRMPAEAYPVPSRYDPEPYPLPHSAPPPPGSYSRIRTRSMSPVRRDYQPEDRPPPKRVRGPDEPYVASVPRPPQYGGQYPPPPQRRPQDYPDRRPTGGAQAAYYRPDDRGPPRY</sequence>
<accession>G4T4V4</accession>
<feature type="compositionally biased region" description="Polar residues" evidence="1">
    <location>
        <begin position="480"/>
        <end position="492"/>
    </location>
</feature>
<dbReference type="Proteomes" id="UP000007148">
    <property type="component" value="Unassembled WGS sequence"/>
</dbReference>
<dbReference type="eggNOG" id="ENOG502T1DT">
    <property type="taxonomic scope" value="Eukaryota"/>
</dbReference>
<evidence type="ECO:0000313" key="2">
    <source>
        <dbReference type="EMBL" id="CCA66357.1"/>
    </source>
</evidence>
<feature type="compositionally biased region" description="Low complexity" evidence="1">
    <location>
        <begin position="411"/>
        <end position="420"/>
    </location>
</feature>
<name>G4T4V4_SERID</name>
<feature type="compositionally biased region" description="Pro residues" evidence="1">
    <location>
        <begin position="648"/>
        <end position="661"/>
    </location>
</feature>
<protein>
    <submittedName>
        <fullName evidence="2">Uncharacterized protein</fullName>
    </submittedName>
</protein>
<proteinExistence type="predicted"/>
<dbReference type="InParanoid" id="G4T4V4"/>